<gene>
    <name evidence="3" type="ORF">BCR32DRAFT_327565</name>
</gene>
<feature type="chain" id="PRO_5011002364" description="Phosphoglycerate mutase-like protein" evidence="2">
    <location>
        <begin position="19"/>
        <end position="304"/>
    </location>
</feature>
<proteinExistence type="predicted"/>
<evidence type="ECO:0000313" key="4">
    <source>
        <dbReference type="Proteomes" id="UP000193944"/>
    </source>
</evidence>
<accession>A0A1Y1X4U8</accession>
<feature type="region of interest" description="Disordered" evidence="1">
    <location>
        <begin position="197"/>
        <end position="275"/>
    </location>
</feature>
<evidence type="ECO:0000256" key="1">
    <source>
        <dbReference type="SAM" id="MobiDB-lite"/>
    </source>
</evidence>
<keyword evidence="4" id="KW-1185">Reference proteome</keyword>
<protein>
    <recommendedName>
        <fullName evidence="5">Phosphoglycerate mutase-like protein</fullName>
    </recommendedName>
</protein>
<dbReference type="EMBL" id="MCFG01000134">
    <property type="protein sequence ID" value="ORX80837.1"/>
    <property type="molecule type" value="Genomic_DNA"/>
</dbReference>
<feature type="compositionally biased region" description="Low complexity" evidence="1">
    <location>
        <begin position="232"/>
        <end position="245"/>
    </location>
</feature>
<keyword evidence="2" id="KW-0732">Signal</keyword>
<comment type="caution">
    <text evidence="3">The sequence shown here is derived from an EMBL/GenBank/DDBJ whole genome shotgun (WGS) entry which is preliminary data.</text>
</comment>
<dbReference type="OrthoDB" id="425925at2759"/>
<dbReference type="Proteomes" id="UP000193944">
    <property type="component" value="Unassembled WGS sequence"/>
</dbReference>
<reference evidence="3 4" key="1">
    <citation type="submission" date="2016-08" db="EMBL/GenBank/DDBJ databases">
        <title>A Parts List for Fungal Cellulosomes Revealed by Comparative Genomics.</title>
        <authorList>
            <consortium name="DOE Joint Genome Institute"/>
            <person name="Haitjema C.H."/>
            <person name="Gilmore S.P."/>
            <person name="Henske J.K."/>
            <person name="Solomon K.V."/>
            <person name="De Groot R."/>
            <person name="Kuo A."/>
            <person name="Mondo S.J."/>
            <person name="Salamov A.A."/>
            <person name="Labutti K."/>
            <person name="Zhao Z."/>
            <person name="Chiniquy J."/>
            <person name="Barry K."/>
            <person name="Brewer H.M."/>
            <person name="Purvine S.O."/>
            <person name="Wright A.T."/>
            <person name="Boxma B."/>
            <person name="Van Alen T."/>
            <person name="Hackstein J.H."/>
            <person name="Baker S.E."/>
            <person name="Grigoriev I.V."/>
            <person name="O'Malley M.A."/>
        </authorList>
    </citation>
    <scope>NUCLEOTIDE SEQUENCE [LARGE SCALE GENOMIC DNA]</scope>
    <source>
        <strain evidence="3 4">S4</strain>
    </source>
</reference>
<dbReference type="STRING" id="1754192.A0A1Y1X4U8"/>
<feature type="compositionally biased region" description="Low complexity" evidence="1">
    <location>
        <begin position="255"/>
        <end position="268"/>
    </location>
</feature>
<evidence type="ECO:0000313" key="3">
    <source>
        <dbReference type="EMBL" id="ORX80837.1"/>
    </source>
</evidence>
<reference evidence="3 4" key="2">
    <citation type="submission" date="2016-08" db="EMBL/GenBank/DDBJ databases">
        <title>Pervasive Adenine N6-methylation of Active Genes in Fungi.</title>
        <authorList>
            <consortium name="DOE Joint Genome Institute"/>
            <person name="Mondo S.J."/>
            <person name="Dannebaum R.O."/>
            <person name="Kuo R.C."/>
            <person name="Labutti K."/>
            <person name="Haridas S."/>
            <person name="Kuo A."/>
            <person name="Salamov A."/>
            <person name="Ahrendt S.R."/>
            <person name="Lipzen A."/>
            <person name="Sullivan W."/>
            <person name="Andreopoulos W.B."/>
            <person name="Clum A."/>
            <person name="Lindquist E."/>
            <person name="Daum C."/>
            <person name="Ramamoorthy G.K."/>
            <person name="Gryganskyi A."/>
            <person name="Culley D."/>
            <person name="Magnuson J.K."/>
            <person name="James T.Y."/>
            <person name="O'Malley M.A."/>
            <person name="Stajich J.E."/>
            <person name="Spatafora J.W."/>
            <person name="Visel A."/>
            <person name="Grigoriev I.V."/>
        </authorList>
    </citation>
    <scope>NUCLEOTIDE SEQUENCE [LARGE SCALE GENOMIC DNA]</scope>
    <source>
        <strain evidence="3 4">S4</strain>
    </source>
</reference>
<name>A0A1Y1X4U8_9FUNG</name>
<evidence type="ECO:0008006" key="5">
    <source>
        <dbReference type="Google" id="ProtNLM"/>
    </source>
</evidence>
<feature type="signal peptide" evidence="2">
    <location>
        <begin position="1"/>
        <end position="18"/>
    </location>
</feature>
<sequence length="304" mass="32958">MRVKYIINTLLGITLANAKLIMLIRHGEKINDDYTDLSPEGQARAECLIETFGTNGIYTTPQKIYAQKPTQQRQSTRPRDTVIPLSKSLGQQVDLSFTSGKFKDLAQYIYSSPEEVILVSWGNDRIPKIAKQLGITNAPEWKGKVFDDVWILTDGKTPYLKNSSVNNNPTRSFTGTKGLNMYIHKENVEQCMRQRLSGNTSSTPVGTAGTAGTTGTTGITGNTNGNIGGATGNTNTVGNGNLGTVEQTVNDPQLSTNNSTITGNNTISEGQNTDQNLQNSGSSMIKVSTVTLVTLLSTLLYHLY</sequence>
<feature type="compositionally biased region" description="Low complexity" evidence="1">
    <location>
        <begin position="205"/>
        <end position="225"/>
    </location>
</feature>
<evidence type="ECO:0000256" key="2">
    <source>
        <dbReference type="SAM" id="SignalP"/>
    </source>
</evidence>
<dbReference type="AlphaFoldDB" id="A0A1Y1X4U8"/>
<organism evidence="3 4">
    <name type="scientific">Anaeromyces robustus</name>
    <dbReference type="NCBI Taxonomy" id="1754192"/>
    <lineage>
        <taxon>Eukaryota</taxon>
        <taxon>Fungi</taxon>
        <taxon>Fungi incertae sedis</taxon>
        <taxon>Chytridiomycota</taxon>
        <taxon>Chytridiomycota incertae sedis</taxon>
        <taxon>Neocallimastigomycetes</taxon>
        <taxon>Neocallimastigales</taxon>
        <taxon>Neocallimastigaceae</taxon>
        <taxon>Anaeromyces</taxon>
    </lineage>
</organism>